<keyword evidence="2" id="KW-1185">Reference proteome</keyword>
<reference evidence="1 2" key="1">
    <citation type="submission" date="2021-06" db="EMBL/GenBank/DDBJ databases">
        <title>Caerostris extrusa draft genome.</title>
        <authorList>
            <person name="Kono N."/>
            <person name="Arakawa K."/>
        </authorList>
    </citation>
    <scope>NUCLEOTIDE SEQUENCE [LARGE SCALE GENOMIC DNA]</scope>
</reference>
<comment type="caution">
    <text evidence="1">The sequence shown here is derived from an EMBL/GenBank/DDBJ whole genome shotgun (WGS) entry which is preliminary data.</text>
</comment>
<accession>A0AAV4T5Z0</accession>
<evidence type="ECO:0000313" key="1">
    <source>
        <dbReference type="EMBL" id="GIY39318.1"/>
    </source>
</evidence>
<dbReference type="EMBL" id="BPLR01010444">
    <property type="protein sequence ID" value="GIY39318.1"/>
    <property type="molecule type" value="Genomic_DNA"/>
</dbReference>
<proteinExistence type="predicted"/>
<gene>
    <name evidence="1" type="ORF">CEXT_261941</name>
</gene>
<organism evidence="1 2">
    <name type="scientific">Caerostris extrusa</name>
    <name type="common">Bark spider</name>
    <name type="synonym">Caerostris bankana</name>
    <dbReference type="NCBI Taxonomy" id="172846"/>
    <lineage>
        <taxon>Eukaryota</taxon>
        <taxon>Metazoa</taxon>
        <taxon>Ecdysozoa</taxon>
        <taxon>Arthropoda</taxon>
        <taxon>Chelicerata</taxon>
        <taxon>Arachnida</taxon>
        <taxon>Araneae</taxon>
        <taxon>Araneomorphae</taxon>
        <taxon>Entelegynae</taxon>
        <taxon>Araneoidea</taxon>
        <taxon>Araneidae</taxon>
        <taxon>Caerostris</taxon>
    </lineage>
</organism>
<protein>
    <submittedName>
        <fullName evidence="1">Uncharacterized protein</fullName>
    </submittedName>
</protein>
<evidence type="ECO:0000313" key="2">
    <source>
        <dbReference type="Proteomes" id="UP001054945"/>
    </source>
</evidence>
<name>A0AAV4T5Z0_CAEEX</name>
<dbReference type="Proteomes" id="UP001054945">
    <property type="component" value="Unassembled WGS sequence"/>
</dbReference>
<sequence>MKPGFIDIALGHSIPDLSPISFPVPEKRIKKYRRKEMMFTKTQYYKNFGLLRHKKSSYPQKCLTLSAVLLVTKVPDIENKSTSLRLY</sequence>
<dbReference type="AlphaFoldDB" id="A0AAV4T5Z0"/>